<gene>
    <name evidence="1" type="ORF">OLEA9_A086454</name>
</gene>
<name>A0A8S0RU30_OLEEU</name>
<dbReference type="AlphaFoldDB" id="A0A8S0RU30"/>
<evidence type="ECO:0000313" key="1">
    <source>
        <dbReference type="EMBL" id="CAA2982849.1"/>
    </source>
</evidence>
<organism evidence="1 2">
    <name type="scientific">Olea europaea subsp. europaea</name>
    <dbReference type="NCBI Taxonomy" id="158383"/>
    <lineage>
        <taxon>Eukaryota</taxon>
        <taxon>Viridiplantae</taxon>
        <taxon>Streptophyta</taxon>
        <taxon>Embryophyta</taxon>
        <taxon>Tracheophyta</taxon>
        <taxon>Spermatophyta</taxon>
        <taxon>Magnoliopsida</taxon>
        <taxon>eudicotyledons</taxon>
        <taxon>Gunneridae</taxon>
        <taxon>Pentapetalae</taxon>
        <taxon>asterids</taxon>
        <taxon>lamiids</taxon>
        <taxon>Lamiales</taxon>
        <taxon>Oleaceae</taxon>
        <taxon>Oleeae</taxon>
        <taxon>Olea</taxon>
    </lineage>
</organism>
<accession>A0A8S0RU30</accession>
<sequence>MNTSGMICGPHMCRPITRRFVPIQVSIYVKCDFSFNKHRTVGWSQQCGGQWQHYRNWKKTEYSTTSKSNRCPKFCSRGNCPSAPRRIRLMKKLQIGSTDCGLPRVQLDSETSHEGEPAIIEDLVVQDDKSTDVHTLKDMDETNNIKKQIANCLSTKVMSLSEEENLKK</sequence>
<dbReference type="EMBL" id="CACTIH010003708">
    <property type="protein sequence ID" value="CAA2982849.1"/>
    <property type="molecule type" value="Genomic_DNA"/>
</dbReference>
<proteinExistence type="predicted"/>
<dbReference type="Gramene" id="OE9A086454T1">
    <property type="protein sequence ID" value="OE9A086454C1"/>
    <property type="gene ID" value="OE9A086454"/>
</dbReference>
<reference evidence="1 2" key="1">
    <citation type="submission" date="2019-12" db="EMBL/GenBank/DDBJ databases">
        <authorList>
            <person name="Alioto T."/>
            <person name="Alioto T."/>
            <person name="Gomez Garrido J."/>
        </authorList>
    </citation>
    <scope>NUCLEOTIDE SEQUENCE [LARGE SCALE GENOMIC DNA]</scope>
</reference>
<evidence type="ECO:0000313" key="2">
    <source>
        <dbReference type="Proteomes" id="UP000594638"/>
    </source>
</evidence>
<comment type="caution">
    <text evidence="1">The sequence shown here is derived from an EMBL/GenBank/DDBJ whole genome shotgun (WGS) entry which is preliminary data.</text>
</comment>
<dbReference type="Proteomes" id="UP000594638">
    <property type="component" value="Unassembled WGS sequence"/>
</dbReference>
<keyword evidence="2" id="KW-1185">Reference proteome</keyword>
<protein>
    <submittedName>
        <fullName evidence="1">Uncharacterized protein</fullName>
    </submittedName>
</protein>